<gene>
    <name evidence="1" type="ORF">ABT39_MTgene1145</name>
</gene>
<evidence type="ECO:0000313" key="1">
    <source>
        <dbReference type="EMBL" id="KUM51298.1"/>
    </source>
</evidence>
<dbReference type="AlphaFoldDB" id="A0A101M5D7"/>
<protein>
    <submittedName>
        <fullName evidence="1">Uncharacterized protein</fullName>
    </submittedName>
</protein>
<accession>A0A101M5D7</accession>
<reference evidence="1" key="1">
    <citation type="journal article" date="2015" name="Genome Biol. Evol.">
        <title>Organellar Genomes of White Spruce (Picea glauca): Assembly and Annotation.</title>
        <authorList>
            <person name="Jackman S.D."/>
            <person name="Warren R.L."/>
            <person name="Gibb E.A."/>
            <person name="Vandervalk B.P."/>
            <person name="Mohamadi H."/>
            <person name="Chu J."/>
            <person name="Raymond A."/>
            <person name="Pleasance S."/>
            <person name="Coope R."/>
            <person name="Wildung M.R."/>
            <person name="Ritland C.E."/>
            <person name="Bousquet J."/>
            <person name="Jones S.J."/>
            <person name="Bohlmann J."/>
            <person name="Birol I."/>
        </authorList>
    </citation>
    <scope>NUCLEOTIDE SEQUENCE [LARGE SCALE GENOMIC DNA]</scope>
    <source>
        <tissue evidence="1">Flushing bud</tissue>
    </source>
</reference>
<sequence>MRFLVQLGDWDNIIYPSISTVAIGFKTVPIDSGQIVYSDEIVYLSIQIISCIQLRIMYPARMRYCTCSLMNLNDPTITSDGDIFHLRLDRI</sequence>
<proteinExistence type="predicted"/>
<comment type="caution">
    <text evidence="1">The sequence shown here is derived from an EMBL/GenBank/DDBJ whole genome shotgun (WGS) entry which is preliminary data.</text>
</comment>
<dbReference type="EMBL" id="LKAM01000001">
    <property type="protein sequence ID" value="KUM51298.1"/>
    <property type="molecule type" value="Genomic_DNA"/>
</dbReference>
<keyword evidence="1" id="KW-0496">Mitochondrion</keyword>
<geneLocation type="mitochondrion" evidence="1"/>
<name>A0A101M5D7_PICGL</name>
<organism evidence="1">
    <name type="scientific">Picea glauca</name>
    <name type="common">White spruce</name>
    <name type="synonym">Pinus glauca</name>
    <dbReference type="NCBI Taxonomy" id="3330"/>
    <lineage>
        <taxon>Eukaryota</taxon>
        <taxon>Viridiplantae</taxon>
        <taxon>Streptophyta</taxon>
        <taxon>Embryophyta</taxon>
        <taxon>Tracheophyta</taxon>
        <taxon>Spermatophyta</taxon>
        <taxon>Pinopsida</taxon>
        <taxon>Pinidae</taxon>
        <taxon>Conifers I</taxon>
        <taxon>Pinales</taxon>
        <taxon>Pinaceae</taxon>
        <taxon>Picea</taxon>
    </lineage>
</organism>